<evidence type="ECO:0008006" key="4">
    <source>
        <dbReference type="Google" id="ProtNLM"/>
    </source>
</evidence>
<dbReference type="InterPro" id="IPR016024">
    <property type="entry name" value="ARM-type_fold"/>
</dbReference>
<dbReference type="EMBL" id="JAANIT010001378">
    <property type="protein sequence ID" value="KAG1540612.1"/>
    <property type="molecule type" value="Genomic_DNA"/>
</dbReference>
<dbReference type="InterPro" id="IPR049150">
    <property type="entry name" value="EFR3_HEAT-like_rpt"/>
</dbReference>
<dbReference type="Proteomes" id="UP000717996">
    <property type="component" value="Unassembled WGS sequence"/>
</dbReference>
<dbReference type="AlphaFoldDB" id="A0A9P6Y6F1"/>
<accession>A0A9P6Y6F1</accession>
<comment type="similarity">
    <text evidence="1">Belongs to the EFR3 family.</text>
</comment>
<gene>
    <name evidence="2" type="ORF">G6F51_008419</name>
</gene>
<reference evidence="2" key="1">
    <citation type="journal article" date="2020" name="Microb. Genom.">
        <title>Genetic diversity of clinical and environmental Mucorales isolates obtained from an investigation of mucormycosis cases among solid organ transplant recipients.</title>
        <authorList>
            <person name="Nguyen M.H."/>
            <person name="Kaul D."/>
            <person name="Muto C."/>
            <person name="Cheng S.J."/>
            <person name="Richter R.A."/>
            <person name="Bruno V.M."/>
            <person name="Liu G."/>
            <person name="Beyhan S."/>
            <person name="Sundermann A.J."/>
            <person name="Mounaud S."/>
            <person name="Pasculle A.W."/>
            <person name="Nierman W.C."/>
            <person name="Driscoll E."/>
            <person name="Cumbie R."/>
            <person name="Clancy C.J."/>
            <person name="Dupont C.L."/>
        </authorList>
    </citation>
    <scope>NUCLEOTIDE SEQUENCE</scope>
    <source>
        <strain evidence="2">GL16</strain>
    </source>
</reference>
<name>A0A9P6Y6F1_RHIOR</name>
<dbReference type="SUPFAM" id="SSF48371">
    <property type="entry name" value="ARM repeat"/>
    <property type="match status" value="1"/>
</dbReference>
<sequence length="792" mass="89118">MNLYAKHATLINNCYPEKEGENKPKSSELSYLVFYANSRPVKLTKVGLFLEKKVERDVWRGRKQNNHVTLDILKSLIQSCHRDLNLFSKYVAKVIELILETNDTELVDHACQVFVVFTEYHDGSTLGVDSDFTHDYETLLKKFAGFCSFESSSDDLLRLQMRYNGHRTLQAAVISSALQASDFKTQLELILNPLIITLSNTKNPADALAQSNENIDIRESAVNNENLNAHTIDVLAAKTCALLFGKANGVALRQSLVPIFSYVDNKQKWWPPNLVVSMMKLVLHSLQPQYSYLLVSELIQQFDNTQSESSDYLEKRASFVSALDAILNANVSLVGISVLEVLNSLFAQLIQSLHDSNKKFMTSKDDNSLHYFIHQGLVQSIGGLASQTYYVNQLNDITSSIVSKLRINHADTTIEGLSIVEYRRATIQCLQHVVVCSAKKSEREGDAPVYNHSISLDTLIPALGLLLDTASETRIEFAEMLTYYLEETAEDDIGLNPYPKHTLTHQGDIHLVNILHQTILDWIQLSTVGDMIAIKKLLSAMTRRFGVDETIRAVPLIFEVQSLIKQTVIKGTARQRAAAALVVEWLLTIAEFYRIDSLHEYAEGIKQERLKHDEYSTVFMTNDLTVSEFEQLEPENRNIVDRFVDQAVVVEMLSKDGPLRDQDDVEGIDLVSKLNAQWDVNTEDKHGSTFRIRTSRNLSDLKAKLVTSWSSGTEMTLNDSEKNKQTINVENLKEVLVGQMQTEVVGLDVMSSSYLSKNPSEAFTDMSSLLESITSGHNETSSPSLFNPPYKP</sequence>
<dbReference type="GO" id="GO:0072659">
    <property type="term" value="P:protein localization to plasma membrane"/>
    <property type="evidence" value="ECO:0007669"/>
    <property type="project" value="InterPro"/>
</dbReference>
<organism evidence="2 3">
    <name type="scientific">Rhizopus oryzae</name>
    <name type="common">Mucormycosis agent</name>
    <name type="synonym">Rhizopus arrhizus var. delemar</name>
    <dbReference type="NCBI Taxonomy" id="64495"/>
    <lineage>
        <taxon>Eukaryota</taxon>
        <taxon>Fungi</taxon>
        <taxon>Fungi incertae sedis</taxon>
        <taxon>Mucoromycota</taxon>
        <taxon>Mucoromycotina</taxon>
        <taxon>Mucoromycetes</taxon>
        <taxon>Mucorales</taxon>
        <taxon>Mucorineae</taxon>
        <taxon>Rhizopodaceae</taxon>
        <taxon>Rhizopus</taxon>
    </lineage>
</organism>
<proteinExistence type="inferred from homology"/>
<dbReference type="OrthoDB" id="19232at2759"/>
<evidence type="ECO:0000256" key="1">
    <source>
        <dbReference type="ARBA" id="ARBA00010216"/>
    </source>
</evidence>
<dbReference type="InterPro" id="IPR039786">
    <property type="entry name" value="EFR3"/>
</dbReference>
<evidence type="ECO:0000313" key="3">
    <source>
        <dbReference type="Proteomes" id="UP000717996"/>
    </source>
</evidence>
<dbReference type="Pfam" id="PF21072">
    <property type="entry name" value="EFR3"/>
    <property type="match status" value="1"/>
</dbReference>
<protein>
    <recommendedName>
        <fullName evidence="4">Protein EFR3</fullName>
    </recommendedName>
</protein>
<comment type="caution">
    <text evidence="2">The sequence shown here is derived from an EMBL/GenBank/DDBJ whole genome shotgun (WGS) entry which is preliminary data.</text>
</comment>
<dbReference type="PANTHER" id="PTHR47766">
    <property type="entry name" value="PROTEIN EFR3"/>
    <property type="match status" value="1"/>
</dbReference>
<dbReference type="PANTHER" id="PTHR47766:SF1">
    <property type="entry name" value="PROTEIN EFR3"/>
    <property type="match status" value="1"/>
</dbReference>
<evidence type="ECO:0000313" key="2">
    <source>
        <dbReference type="EMBL" id="KAG1540612.1"/>
    </source>
</evidence>